<dbReference type="InterPro" id="IPR000914">
    <property type="entry name" value="SBP_5_dom"/>
</dbReference>
<evidence type="ECO:0000256" key="2">
    <source>
        <dbReference type="ARBA" id="ARBA00005695"/>
    </source>
</evidence>
<dbReference type="FunFam" id="3.90.76.10:FF:000001">
    <property type="entry name" value="Oligopeptide ABC transporter substrate-binding protein"/>
    <property type="match status" value="1"/>
</dbReference>
<dbReference type="PIRSF" id="PIRSF002741">
    <property type="entry name" value="MppA"/>
    <property type="match status" value="1"/>
</dbReference>
<dbReference type="InterPro" id="IPR039424">
    <property type="entry name" value="SBP_5"/>
</dbReference>
<name>A0A5S5CB55_9BACL</name>
<dbReference type="PANTHER" id="PTHR30290">
    <property type="entry name" value="PERIPLASMIC BINDING COMPONENT OF ABC TRANSPORTER"/>
    <property type="match status" value="1"/>
</dbReference>
<keyword evidence="5" id="KW-0571">Peptide transport</keyword>
<dbReference type="OrthoDB" id="9801912at2"/>
<dbReference type="Proteomes" id="UP000323257">
    <property type="component" value="Unassembled WGS sequence"/>
</dbReference>
<accession>A0A5S5CB55</accession>
<sequence length="561" mass="61779">MKAKLTLLLVLVVATVAILSGCGNNNSGGNTGGNTAGENAGEASNGGGADQVFRMNLSSEPPTLDPALMQDQVSSTVMSGLFEGLTRMENGEAVNAMAEDIQVSEDGLKYTFKIRPDAKWSNGDAVTAHDFEYSWKRTLDPNLNPPAPYAYQLYYIKNAEEYNTGKGATVDQVGVKAIDDSTLEVELKNPTPYFKSLLSFYTYYPVNKAVVSANPAWAAEAATYVSNGPFKLESWSHSDSIDLVPFENYYGKADIKLSKVHFVMISDANTESNMYDTEELDWSGKPTGSIPVEQLAMLIQDKNPELVSQPQASTYYYNFNNTKKPFNNVKVRKALAMAIDRKAIVEKVTKGNEIPAYGFVPPGIHGVNGDFRDEVTTEYFKEDPAEAKKLLAEGLAEEGMTAMPEFELSYNEGGLHKPVAEAIADMWNKNLGITVKTQTVEWKVFLQNRTSLAYDVARAGWGADYNDPMTYIDMWITGGGNNDTGFSNAEYDKLVKDAYATSDQQARVDAMAKAEQILIGDNMAIMPIFYSSVNTLVKPYVKNVTIDYKGDIDYTRAYIEK</sequence>
<dbReference type="PROSITE" id="PS51257">
    <property type="entry name" value="PROKAR_LIPOPROTEIN"/>
    <property type="match status" value="1"/>
</dbReference>
<proteinExistence type="inferred from homology"/>
<dbReference type="SUPFAM" id="SSF53850">
    <property type="entry name" value="Periplasmic binding protein-like II"/>
    <property type="match status" value="1"/>
</dbReference>
<dbReference type="GO" id="GO:0030288">
    <property type="term" value="C:outer membrane-bounded periplasmic space"/>
    <property type="evidence" value="ECO:0007669"/>
    <property type="project" value="UniProtKB-ARBA"/>
</dbReference>
<dbReference type="Gene3D" id="3.10.105.10">
    <property type="entry name" value="Dipeptide-binding Protein, Domain 3"/>
    <property type="match status" value="1"/>
</dbReference>
<evidence type="ECO:0000256" key="4">
    <source>
        <dbReference type="ARBA" id="ARBA00022729"/>
    </source>
</evidence>
<keyword evidence="10" id="KW-1185">Reference proteome</keyword>
<evidence type="ECO:0000313" key="10">
    <source>
        <dbReference type="Proteomes" id="UP000323257"/>
    </source>
</evidence>
<dbReference type="EMBL" id="VNHS01000004">
    <property type="protein sequence ID" value="TYP75580.1"/>
    <property type="molecule type" value="Genomic_DNA"/>
</dbReference>
<evidence type="ECO:0000256" key="1">
    <source>
        <dbReference type="ARBA" id="ARBA00004196"/>
    </source>
</evidence>
<evidence type="ECO:0000313" key="9">
    <source>
        <dbReference type="EMBL" id="TYP75580.1"/>
    </source>
</evidence>
<evidence type="ECO:0000256" key="5">
    <source>
        <dbReference type="ARBA" id="ARBA00022856"/>
    </source>
</evidence>
<comment type="caution">
    <text evidence="9">The sequence shown here is derived from an EMBL/GenBank/DDBJ whole genome shotgun (WGS) entry which is preliminary data.</text>
</comment>
<dbReference type="RefSeq" id="WP_148929506.1">
    <property type="nucleotide sequence ID" value="NZ_VNHS01000004.1"/>
</dbReference>
<dbReference type="FunFam" id="3.10.105.10:FF:000001">
    <property type="entry name" value="Oligopeptide ABC transporter, oligopeptide-binding protein"/>
    <property type="match status" value="1"/>
</dbReference>
<gene>
    <name evidence="9" type="ORF">BCM02_104260</name>
</gene>
<evidence type="ECO:0000256" key="7">
    <source>
        <dbReference type="SAM" id="SignalP"/>
    </source>
</evidence>
<organism evidence="9 10">
    <name type="scientific">Paenibacillus methanolicus</name>
    <dbReference type="NCBI Taxonomy" id="582686"/>
    <lineage>
        <taxon>Bacteria</taxon>
        <taxon>Bacillati</taxon>
        <taxon>Bacillota</taxon>
        <taxon>Bacilli</taxon>
        <taxon>Bacillales</taxon>
        <taxon>Paenibacillaceae</taxon>
        <taxon>Paenibacillus</taxon>
    </lineage>
</organism>
<evidence type="ECO:0000256" key="3">
    <source>
        <dbReference type="ARBA" id="ARBA00022448"/>
    </source>
</evidence>
<feature type="domain" description="Solute-binding protein family 5" evidence="8">
    <location>
        <begin position="93"/>
        <end position="482"/>
    </location>
</feature>
<dbReference type="GO" id="GO:0043190">
    <property type="term" value="C:ATP-binding cassette (ABC) transporter complex"/>
    <property type="evidence" value="ECO:0007669"/>
    <property type="project" value="InterPro"/>
</dbReference>
<dbReference type="Gene3D" id="3.90.76.10">
    <property type="entry name" value="Dipeptide-binding Protein, Domain 1"/>
    <property type="match status" value="1"/>
</dbReference>
<dbReference type="Gene3D" id="3.40.190.10">
    <property type="entry name" value="Periplasmic binding protein-like II"/>
    <property type="match status" value="1"/>
</dbReference>
<dbReference type="AlphaFoldDB" id="A0A5S5CB55"/>
<reference evidence="9 10" key="1">
    <citation type="submission" date="2019-07" db="EMBL/GenBank/DDBJ databases">
        <title>Genomic Encyclopedia of Type Strains, Phase III (KMG-III): the genomes of soil and plant-associated and newly described type strains.</title>
        <authorList>
            <person name="Whitman W."/>
        </authorList>
    </citation>
    <scope>NUCLEOTIDE SEQUENCE [LARGE SCALE GENOMIC DNA]</scope>
    <source>
        <strain evidence="9 10">BL24</strain>
    </source>
</reference>
<feature type="chain" id="PRO_5039191755" evidence="7">
    <location>
        <begin position="20"/>
        <end position="561"/>
    </location>
</feature>
<protein>
    <submittedName>
        <fullName evidence="9">Oligopeptide transport system substrate-binding protein</fullName>
    </submittedName>
</protein>
<feature type="signal peptide" evidence="7">
    <location>
        <begin position="1"/>
        <end position="19"/>
    </location>
</feature>
<dbReference type="GO" id="GO:1904680">
    <property type="term" value="F:peptide transmembrane transporter activity"/>
    <property type="evidence" value="ECO:0007669"/>
    <property type="project" value="TreeGrafter"/>
</dbReference>
<evidence type="ECO:0000256" key="6">
    <source>
        <dbReference type="SAM" id="MobiDB-lite"/>
    </source>
</evidence>
<dbReference type="InterPro" id="IPR030678">
    <property type="entry name" value="Peptide/Ni-bd"/>
</dbReference>
<dbReference type="Pfam" id="PF00496">
    <property type="entry name" value="SBP_bac_5"/>
    <property type="match status" value="1"/>
</dbReference>
<keyword evidence="3" id="KW-0813">Transport</keyword>
<dbReference type="CDD" id="cd08504">
    <property type="entry name" value="PBP2_OppA"/>
    <property type="match status" value="1"/>
</dbReference>
<feature type="region of interest" description="Disordered" evidence="6">
    <location>
        <begin position="24"/>
        <end position="51"/>
    </location>
</feature>
<keyword evidence="5" id="KW-0653">Protein transport</keyword>
<evidence type="ECO:0000259" key="8">
    <source>
        <dbReference type="Pfam" id="PF00496"/>
    </source>
</evidence>
<comment type="similarity">
    <text evidence="2">Belongs to the bacterial solute-binding protein 5 family.</text>
</comment>
<keyword evidence="4 7" id="KW-0732">Signal</keyword>
<dbReference type="PANTHER" id="PTHR30290:SF79">
    <property type="entry name" value="DIPEPTIDE-BINDING PROTEIN DPPE"/>
    <property type="match status" value="1"/>
</dbReference>
<dbReference type="GO" id="GO:0015833">
    <property type="term" value="P:peptide transport"/>
    <property type="evidence" value="ECO:0007669"/>
    <property type="project" value="UniProtKB-KW"/>
</dbReference>
<comment type="subcellular location">
    <subcellularLocation>
        <location evidence="1">Cell envelope</location>
    </subcellularLocation>
</comment>